<dbReference type="PROSITE" id="PS50075">
    <property type="entry name" value="CARRIER"/>
    <property type="match status" value="1"/>
</dbReference>
<gene>
    <name evidence="8" type="ORF">JK358_30990</name>
</gene>
<dbReference type="RefSeq" id="WP_201954707.1">
    <property type="nucleotide sequence ID" value="NZ_JAERRJ010000013.1"/>
</dbReference>
<dbReference type="SUPFAM" id="SSF56801">
    <property type="entry name" value="Acetyl-CoA synthetase-like"/>
    <property type="match status" value="1"/>
</dbReference>
<dbReference type="SMART" id="SM00823">
    <property type="entry name" value="PKS_PP"/>
    <property type="match status" value="1"/>
</dbReference>
<feature type="domain" description="Carrier" evidence="7">
    <location>
        <begin position="598"/>
        <end position="677"/>
    </location>
</feature>
<evidence type="ECO:0000259" key="7">
    <source>
        <dbReference type="PROSITE" id="PS50075"/>
    </source>
</evidence>
<keyword evidence="3" id="KW-0597">Phosphoprotein</keyword>
<evidence type="ECO:0000256" key="3">
    <source>
        <dbReference type="ARBA" id="ARBA00022553"/>
    </source>
</evidence>
<dbReference type="Pfam" id="PF00501">
    <property type="entry name" value="AMP-binding"/>
    <property type="match status" value="1"/>
</dbReference>
<reference evidence="8 9" key="1">
    <citation type="submission" date="2021-01" db="EMBL/GenBank/DDBJ databases">
        <title>WGS of actinomycetes isolated from Thailand.</title>
        <authorList>
            <person name="Thawai C."/>
        </authorList>
    </citation>
    <scope>NUCLEOTIDE SEQUENCE [LARGE SCALE GENOMIC DNA]</scope>
    <source>
        <strain evidence="8 9">LPG 2</strain>
    </source>
</reference>
<sequence>MNSPSISSAVFENWIELLDARATKNGEEVAFAFLDDEGREADALTYRELDERARALAHQLNCTVSAGDRVLLLHPPGLDYVVSFYACLYAGVIAVPLFPPQRSRIEHIDEVARDCAASVVISTSNVLSGMRETPGDTYLESLPRIASDTEAVDRELISIIQPDTSSIAYLQYTSGSTSAPKGVIITHGMMLQQCAELAHTWGVDAGSVVVSWLPHFHDFGQVSGVLLPVYSGIRAVLMAPATFVKNPIRWLSAVSMYRGTHSGSPNFAFDLCAEKTTPEQRAELDLSSWRMVSNGAEPVRKATLDRFQETFLPCGLPPTAVTPGYGLAEATLKVASGTSQSPYVATRFDNEALGRRKVVPGGMSPATELVACGTATLPTEIAIVTPESGLRVADGEVGEIWASGPIVAPGYWNKQQDSAAVFRARITGADDDRTYLRTGDLGFIHQGELYICGRIKNLMIVNGVNYYLEDLEATVVNCDESLRAGAVLAFSVDRDGQESLVVAAEPRAEDLDPEQLVAVIHDAVARIHGIAPSAIVLIAEGTVPRTTSGKLRRQRCRTDYLAGALSEVYRWEATVPMDSPALETTSAATESGSTGMPSMRELVQQGLLATTRTWIAERAGHATVDESRSLAELGLSSLDQMTLHEHLETWSGKRFPPELMWDAPSITEMTAAIAESITAPAQSVDPAVGAR</sequence>
<dbReference type="Gene3D" id="3.30.300.30">
    <property type="match status" value="1"/>
</dbReference>
<proteinExistence type="inferred from homology"/>
<dbReference type="InterPro" id="IPR040097">
    <property type="entry name" value="FAAL/FAAC"/>
</dbReference>
<evidence type="ECO:0000256" key="5">
    <source>
        <dbReference type="ARBA" id="ARBA00022832"/>
    </source>
</evidence>
<evidence type="ECO:0000313" key="8">
    <source>
        <dbReference type="EMBL" id="MBL1078838.1"/>
    </source>
</evidence>
<dbReference type="PANTHER" id="PTHR22754">
    <property type="entry name" value="DISCO-INTERACTING PROTEIN 2 DIP2 -RELATED"/>
    <property type="match status" value="1"/>
</dbReference>
<dbReference type="PROSITE" id="PS00455">
    <property type="entry name" value="AMP_BINDING"/>
    <property type="match status" value="1"/>
</dbReference>
<name>A0ABS1MDW1_9NOCA</name>
<evidence type="ECO:0000313" key="9">
    <source>
        <dbReference type="Proteomes" id="UP000602198"/>
    </source>
</evidence>
<keyword evidence="6" id="KW-0443">Lipid metabolism</keyword>
<evidence type="ECO:0000256" key="6">
    <source>
        <dbReference type="ARBA" id="ARBA00023098"/>
    </source>
</evidence>
<dbReference type="Gene3D" id="3.40.50.12780">
    <property type="entry name" value="N-terminal domain of ligase-like"/>
    <property type="match status" value="1"/>
</dbReference>
<dbReference type="InterPro" id="IPR042099">
    <property type="entry name" value="ANL_N_sf"/>
</dbReference>
<dbReference type="InterPro" id="IPR036736">
    <property type="entry name" value="ACP-like_sf"/>
</dbReference>
<comment type="caution">
    <text evidence="8">The sequence shown here is derived from an EMBL/GenBank/DDBJ whole genome shotgun (WGS) entry which is preliminary data.</text>
</comment>
<accession>A0ABS1MDW1</accession>
<dbReference type="Pfam" id="PF00550">
    <property type="entry name" value="PP-binding"/>
    <property type="match status" value="1"/>
</dbReference>
<keyword evidence="2" id="KW-0596">Phosphopantetheine</keyword>
<dbReference type="InterPro" id="IPR000873">
    <property type="entry name" value="AMP-dep_synth/lig_dom"/>
</dbReference>
<protein>
    <submittedName>
        <fullName evidence="8">AMP-binding protein</fullName>
    </submittedName>
</protein>
<dbReference type="EMBL" id="JAERRJ010000013">
    <property type="protein sequence ID" value="MBL1078838.1"/>
    <property type="molecule type" value="Genomic_DNA"/>
</dbReference>
<evidence type="ECO:0000256" key="1">
    <source>
        <dbReference type="ARBA" id="ARBA00006432"/>
    </source>
</evidence>
<dbReference type="CDD" id="cd05931">
    <property type="entry name" value="FAAL"/>
    <property type="match status" value="1"/>
</dbReference>
<comment type="similarity">
    <text evidence="1">Belongs to the ATP-dependent AMP-binding enzyme family.</text>
</comment>
<dbReference type="PANTHER" id="PTHR22754:SF32">
    <property type="entry name" value="DISCO-INTERACTING PROTEIN 2"/>
    <property type="match status" value="1"/>
</dbReference>
<organism evidence="8 9">
    <name type="scientific">Nocardia acididurans</name>
    <dbReference type="NCBI Taxonomy" id="2802282"/>
    <lineage>
        <taxon>Bacteria</taxon>
        <taxon>Bacillati</taxon>
        <taxon>Actinomycetota</taxon>
        <taxon>Actinomycetes</taxon>
        <taxon>Mycobacteriales</taxon>
        <taxon>Nocardiaceae</taxon>
        <taxon>Nocardia</taxon>
    </lineage>
</organism>
<dbReference type="Pfam" id="PF23024">
    <property type="entry name" value="AMP-dom_DIP2-like"/>
    <property type="match status" value="1"/>
</dbReference>
<dbReference type="SUPFAM" id="SSF47336">
    <property type="entry name" value="ACP-like"/>
    <property type="match status" value="1"/>
</dbReference>
<dbReference type="InterPro" id="IPR020806">
    <property type="entry name" value="PKS_PP-bd"/>
</dbReference>
<dbReference type="Proteomes" id="UP000602198">
    <property type="component" value="Unassembled WGS sequence"/>
</dbReference>
<keyword evidence="5" id="KW-0276">Fatty acid metabolism</keyword>
<keyword evidence="9" id="KW-1185">Reference proteome</keyword>
<dbReference type="InterPro" id="IPR020845">
    <property type="entry name" value="AMP-binding_CS"/>
</dbReference>
<evidence type="ECO:0000256" key="4">
    <source>
        <dbReference type="ARBA" id="ARBA00022598"/>
    </source>
</evidence>
<dbReference type="InterPro" id="IPR009081">
    <property type="entry name" value="PP-bd_ACP"/>
</dbReference>
<keyword evidence="4" id="KW-0436">Ligase</keyword>
<dbReference type="InterPro" id="IPR025110">
    <property type="entry name" value="AMP-bd_C"/>
</dbReference>
<evidence type="ECO:0000256" key="2">
    <source>
        <dbReference type="ARBA" id="ARBA00022450"/>
    </source>
</evidence>
<dbReference type="Gene3D" id="1.10.1200.10">
    <property type="entry name" value="ACP-like"/>
    <property type="match status" value="1"/>
</dbReference>
<dbReference type="InterPro" id="IPR045851">
    <property type="entry name" value="AMP-bd_C_sf"/>
</dbReference>